<dbReference type="Pfam" id="PF00571">
    <property type="entry name" value="CBS"/>
    <property type="match status" value="2"/>
</dbReference>
<keyword evidence="5 8" id="KW-1133">Transmembrane helix</keyword>
<dbReference type="SUPFAM" id="SSF54631">
    <property type="entry name" value="CBS-domain pair"/>
    <property type="match status" value="1"/>
</dbReference>
<dbReference type="CDD" id="cd04590">
    <property type="entry name" value="CBS_pair_CorC_HlyC_assoc"/>
    <property type="match status" value="1"/>
</dbReference>
<keyword evidence="2" id="KW-1003">Cell membrane</keyword>
<evidence type="ECO:0008006" key="14">
    <source>
        <dbReference type="Google" id="ProtNLM"/>
    </source>
</evidence>
<feature type="transmembrane region" description="Helical" evidence="9">
    <location>
        <begin position="99"/>
        <end position="119"/>
    </location>
</feature>
<feature type="domain" description="CBS" evidence="10">
    <location>
        <begin position="220"/>
        <end position="280"/>
    </location>
</feature>
<dbReference type="PROSITE" id="PS51846">
    <property type="entry name" value="CNNM"/>
    <property type="match status" value="1"/>
</dbReference>
<keyword evidence="4" id="KW-0677">Repeat</keyword>
<dbReference type="PANTHER" id="PTHR43099">
    <property type="entry name" value="UPF0053 PROTEIN YRKA"/>
    <property type="match status" value="1"/>
</dbReference>
<evidence type="ECO:0000256" key="6">
    <source>
        <dbReference type="ARBA" id="ARBA00023136"/>
    </source>
</evidence>
<dbReference type="InterPro" id="IPR051676">
    <property type="entry name" value="UPF0053_domain"/>
</dbReference>
<evidence type="ECO:0000313" key="12">
    <source>
        <dbReference type="EMBL" id="OKL53578.1"/>
    </source>
</evidence>
<accession>A0A1Q5Q157</accession>
<keyword evidence="13" id="KW-1185">Reference proteome</keyword>
<dbReference type="OrthoDB" id="110231at2"/>
<dbReference type="InterPro" id="IPR000644">
    <property type="entry name" value="CBS_dom"/>
</dbReference>
<dbReference type="EMBL" id="MQVR01000052">
    <property type="protein sequence ID" value="OKL53578.1"/>
    <property type="molecule type" value="Genomic_DNA"/>
</dbReference>
<name>A0A1Q5Q157_9ACTO</name>
<evidence type="ECO:0000256" key="2">
    <source>
        <dbReference type="ARBA" id="ARBA00022475"/>
    </source>
</evidence>
<evidence type="ECO:0000313" key="13">
    <source>
        <dbReference type="Proteomes" id="UP000185628"/>
    </source>
</evidence>
<gene>
    <name evidence="12" type="ORF">BSZ39_08755</name>
</gene>
<dbReference type="Proteomes" id="UP000185628">
    <property type="component" value="Unassembled WGS sequence"/>
</dbReference>
<evidence type="ECO:0000256" key="7">
    <source>
        <dbReference type="PROSITE-ProRule" id="PRU00703"/>
    </source>
</evidence>
<evidence type="ECO:0000256" key="9">
    <source>
        <dbReference type="SAM" id="Phobius"/>
    </source>
</evidence>
<proteinExistence type="predicted"/>
<dbReference type="GO" id="GO:0005886">
    <property type="term" value="C:plasma membrane"/>
    <property type="evidence" value="ECO:0007669"/>
    <property type="project" value="UniProtKB-SubCell"/>
</dbReference>
<feature type="domain" description="CNNM transmembrane" evidence="11">
    <location>
        <begin position="1"/>
        <end position="202"/>
    </location>
</feature>
<keyword evidence="3 8" id="KW-0812">Transmembrane</keyword>
<sequence>MSSSAALLIGLLLLALNAFFVGAEFAIMSVRRSQMEPLVASGRAGARTVVWALEHVTDMLATAQLGITICSVGIGAVAEPAIARAVEAPLMSAGLPAQASHVVGFALALTIVVYLHVVVGEMVPKNLAIASPEKAALIFGPPLVWISKPIHPILVALNGVANLVLRMLGVEPKDEVASAFTAEEVASIVERSQAEGVLEDDLGLLSGALEFSEEDAGDVMVPLDDLVVLRRGCSPADVEAEVTRTGFSRFPVADDDGDLIGYLHIKDVLYADAFERTRPIASWRIRALARVKPDDQVEEALRTMQVTGAHLARVYNDADEDLGVVFLEDILEELVGEVRDVMQREPHRYVDS</sequence>
<reference evidence="13" key="1">
    <citation type="submission" date="2016-12" db="EMBL/GenBank/DDBJ databases">
        <authorList>
            <person name="Meng X."/>
        </authorList>
    </citation>
    <scope>NUCLEOTIDE SEQUENCE [LARGE SCALE GENOMIC DNA]</scope>
    <source>
        <strain evidence="13">DSM 19116</strain>
    </source>
</reference>
<keyword evidence="6 8" id="KW-0472">Membrane</keyword>
<evidence type="ECO:0000256" key="8">
    <source>
        <dbReference type="PROSITE-ProRule" id="PRU01193"/>
    </source>
</evidence>
<dbReference type="InterPro" id="IPR046342">
    <property type="entry name" value="CBS_dom_sf"/>
</dbReference>
<dbReference type="InterPro" id="IPR044751">
    <property type="entry name" value="Ion_transp-like_CBS"/>
</dbReference>
<evidence type="ECO:0000259" key="11">
    <source>
        <dbReference type="PROSITE" id="PS51846"/>
    </source>
</evidence>
<dbReference type="Pfam" id="PF01595">
    <property type="entry name" value="CNNM"/>
    <property type="match status" value="1"/>
</dbReference>
<dbReference type="Gene3D" id="3.10.580.10">
    <property type="entry name" value="CBS-domain"/>
    <property type="match status" value="1"/>
</dbReference>
<evidence type="ECO:0000256" key="5">
    <source>
        <dbReference type="ARBA" id="ARBA00022989"/>
    </source>
</evidence>
<dbReference type="PANTHER" id="PTHR43099:SF5">
    <property type="entry name" value="HLYC_CORC FAMILY TRANSPORTER"/>
    <property type="match status" value="1"/>
</dbReference>
<evidence type="ECO:0000256" key="1">
    <source>
        <dbReference type="ARBA" id="ARBA00004651"/>
    </source>
</evidence>
<dbReference type="PROSITE" id="PS51371">
    <property type="entry name" value="CBS"/>
    <property type="match status" value="2"/>
</dbReference>
<dbReference type="InterPro" id="IPR002550">
    <property type="entry name" value="CNNM"/>
</dbReference>
<dbReference type="STRING" id="208480.SAMN02910418_00172"/>
<organism evidence="12 13">
    <name type="scientific">Bowdeniella nasicola</name>
    <dbReference type="NCBI Taxonomy" id="208480"/>
    <lineage>
        <taxon>Bacteria</taxon>
        <taxon>Bacillati</taxon>
        <taxon>Actinomycetota</taxon>
        <taxon>Actinomycetes</taxon>
        <taxon>Actinomycetales</taxon>
        <taxon>Actinomycetaceae</taxon>
        <taxon>Bowdeniella</taxon>
    </lineage>
</organism>
<evidence type="ECO:0000259" key="10">
    <source>
        <dbReference type="PROSITE" id="PS51371"/>
    </source>
</evidence>
<evidence type="ECO:0000256" key="4">
    <source>
        <dbReference type="ARBA" id="ARBA00022737"/>
    </source>
</evidence>
<dbReference type="RefSeq" id="WP_073716964.1">
    <property type="nucleotide sequence ID" value="NZ_MQVR01000052.1"/>
</dbReference>
<dbReference type="AlphaFoldDB" id="A0A1Q5Q157"/>
<comment type="caution">
    <text evidence="12">The sequence shown here is derived from an EMBL/GenBank/DDBJ whole genome shotgun (WGS) entry which is preliminary data.</text>
</comment>
<feature type="domain" description="CBS" evidence="10">
    <location>
        <begin position="284"/>
        <end position="341"/>
    </location>
</feature>
<evidence type="ECO:0000256" key="3">
    <source>
        <dbReference type="ARBA" id="ARBA00022692"/>
    </source>
</evidence>
<keyword evidence="7" id="KW-0129">CBS domain</keyword>
<protein>
    <recommendedName>
        <fullName evidence="14">Hemolysin, contains CBS domains</fullName>
    </recommendedName>
</protein>
<comment type="subcellular location">
    <subcellularLocation>
        <location evidence="1">Cell membrane</location>
        <topology evidence="1">Multi-pass membrane protein</topology>
    </subcellularLocation>
</comment>